<dbReference type="Proteomes" id="UP000184097">
    <property type="component" value="Unassembled WGS sequence"/>
</dbReference>
<dbReference type="RefSeq" id="WP_072703942.1">
    <property type="nucleotide sequence ID" value="NZ_FRDH01000008.1"/>
</dbReference>
<feature type="compositionally biased region" description="Acidic residues" evidence="1">
    <location>
        <begin position="143"/>
        <end position="157"/>
    </location>
</feature>
<name>A0A1M7SNQ4_9FIRM</name>
<dbReference type="Gene3D" id="3.40.190.10">
    <property type="entry name" value="Periplasmic binding protein-like II"/>
    <property type="match status" value="1"/>
</dbReference>
<evidence type="ECO:0000256" key="2">
    <source>
        <dbReference type="SAM" id="SignalP"/>
    </source>
</evidence>
<feature type="signal peptide" evidence="2">
    <location>
        <begin position="1"/>
        <end position="24"/>
    </location>
</feature>
<feature type="chain" id="PRO_5039522198" evidence="2">
    <location>
        <begin position="25"/>
        <end position="830"/>
    </location>
</feature>
<feature type="compositionally biased region" description="Basic and acidic residues" evidence="1">
    <location>
        <begin position="159"/>
        <end position="180"/>
    </location>
</feature>
<dbReference type="PANTHER" id="PTHR43649">
    <property type="entry name" value="ARABINOSE-BINDING PROTEIN-RELATED"/>
    <property type="match status" value="1"/>
</dbReference>
<protein>
    <submittedName>
        <fullName evidence="3">ABC-type glycerol-3-phosphate transport system, substrate-binding protein</fullName>
    </submittedName>
</protein>
<proteinExistence type="predicted"/>
<evidence type="ECO:0000313" key="3">
    <source>
        <dbReference type="EMBL" id="SHN60064.1"/>
    </source>
</evidence>
<organism evidence="3 4">
    <name type="scientific">Butyrivibrio hungatei DSM 14810</name>
    <dbReference type="NCBI Taxonomy" id="1121132"/>
    <lineage>
        <taxon>Bacteria</taxon>
        <taxon>Bacillati</taxon>
        <taxon>Bacillota</taxon>
        <taxon>Clostridia</taxon>
        <taxon>Lachnospirales</taxon>
        <taxon>Lachnospiraceae</taxon>
        <taxon>Butyrivibrio</taxon>
    </lineage>
</organism>
<feature type="region of interest" description="Disordered" evidence="1">
    <location>
        <begin position="143"/>
        <end position="208"/>
    </location>
</feature>
<accession>A0A1M7SNQ4</accession>
<keyword evidence="2" id="KW-0732">Signal</keyword>
<gene>
    <name evidence="3" type="ORF">SAMN02745247_02165</name>
</gene>
<dbReference type="PANTHER" id="PTHR43649:SF12">
    <property type="entry name" value="DIACETYLCHITOBIOSE BINDING PROTEIN DASA"/>
    <property type="match status" value="1"/>
</dbReference>
<sequence>MKKRELLKRITSVSLALTMAVSLATGCGKEKKDGDSILDEAAKGSKDYVFKQETFEVQGLDTNGLNGLKIVGDRIYLTSYNEDGFINVYSFNSDGSDLKDVKIAAEPDESFNYIDFDKDGNIYGILGKYNWFDDNMGDVPEEAVEEISSENNDDNASDEASKEASDEASKEASDEKKAEAAEEASVEASDVSSEEASEDIDPEEGYAGAGYDEEVNEEYNLVKYDNAGNQVYKVKLGADLEEGDYYSPCGLVYSENYGLIVSSNHDISKFDEQSGFTPVIDVTAQYNGSNFELIRGYNGDIFVSGYTDEGRLLGTIDFDNKTIGNKSQALNGYNYYSFFSGNGYDVYCADDNAIYGYDLKSDKLVKLMDYIDSDLSLTYNLSDVVAVSDTELIAFVPDFDNNLTLSRLTKVPADQVKDKTIITLGSAYIDYHVRQAAAKFNQNNEVYRIKLVDYSTYNTEEDYDAGVKKFNLDVASGNVPDIMAFDLESPIESYINKGLFLDVSSYFNNDPDVGQAEYLDNIVDAFKTGDKMYQVVPYFEVATVICKASLLKGQTTLSMEDYRNLLQAKNVTPSKAFGMILRNDILAFGLAFSGKDYIDWGNKICNFNSDGFVEFMEFINDFPQEYDENTMFYDDYDAAFRTDKALFDVTGIYGFNSFKREKYGRFGEDVAFVGFPGSNNTSVIYPGVTLCISSQTKNADGAWEFVKYFLSEEFQDSLDYDFPIRASSYEKMKKASMEPEYYEDEDGNKQEVEEYFYVGDQEVKVPNLSQEDVDQIDNLVKNSHFIMYYNDNINNIISEEGSAYFSGQKSAKEVCDIIQSRLSIYVNENS</sequence>
<dbReference type="InterPro" id="IPR011047">
    <property type="entry name" value="Quinoprotein_ADH-like_sf"/>
</dbReference>
<evidence type="ECO:0000256" key="1">
    <source>
        <dbReference type="SAM" id="MobiDB-lite"/>
    </source>
</evidence>
<dbReference type="AlphaFoldDB" id="A0A1M7SNQ4"/>
<dbReference type="InterPro" id="IPR006059">
    <property type="entry name" value="SBP"/>
</dbReference>
<dbReference type="SUPFAM" id="SSF50998">
    <property type="entry name" value="Quinoprotein alcohol dehydrogenase-like"/>
    <property type="match status" value="1"/>
</dbReference>
<evidence type="ECO:0000313" key="4">
    <source>
        <dbReference type="Proteomes" id="UP000184097"/>
    </source>
</evidence>
<dbReference type="Pfam" id="PF01547">
    <property type="entry name" value="SBP_bac_1"/>
    <property type="match status" value="1"/>
</dbReference>
<dbReference type="SUPFAM" id="SSF53850">
    <property type="entry name" value="Periplasmic binding protein-like II"/>
    <property type="match status" value="1"/>
</dbReference>
<dbReference type="PROSITE" id="PS51257">
    <property type="entry name" value="PROKAR_LIPOPROTEIN"/>
    <property type="match status" value="1"/>
</dbReference>
<dbReference type="InterPro" id="IPR050490">
    <property type="entry name" value="Bact_solute-bd_prot1"/>
</dbReference>
<feature type="compositionally biased region" description="Acidic residues" evidence="1">
    <location>
        <begin position="192"/>
        <end position="204"/>
    </location>
</feature>
<dbReference type="EMBL" id="FRDH01000008">
    <property type="protein sequence ID" value="SHN60064.1"/>
    <property type="molecule type" value="Genomic_DNA"/>
</dbReference>
<reference evidence="3 4" key="1">
    <citation type="submission" date="2016-12" db="EMBL/GenBank/DDBJ databases">
        <authorList>
            <person name="Song W.-J."/>
            <person name="Kurnit D.M."/>
        </authorList>
    </citation>
    <scope>NUCLEOTIDE SEQUENCE [LARGE SCALE GENOMIC DNA]</scope>
    <source>
        <strain evidence="3 4">DSM 14810</strain>
    </source>
</reference>